<reference evidence="1 2" key="1">
    <citation type="journal article" date="2012" name="Stand. Genomic Sci.">
        <title>Complete genome sequence of the facultatively chemolithoautotrophic and methylotrophic alpha Proteobacterium Starkeya novella type strain (ATCC 8093(T)).</title>
        <authorList>
            <person name="Kappler U."/>
            <person name="Davenport K."/>
            <person name="Beatson S."/>
            <person name="Lucas S."/>
            <person name="Lapidus A."/>
            <person name="Copeland A."/>
            <person name="Berry K.W."/>
            <person name="Glavina Del Rio T."/>
            <person name="Hammon N."/>
            <person name="Dalin E."/>
            <person name="Tice H."/>
            <person name="Pitluck S."/>
            <person name="Richardson P."/>
            <person name="Bruce D."/>
            <person name="Goodwin L.A."/>
            <person name="Han C."/>
            <person name="Tapia R."/>
            <person name="Detter J.C."/>
            <person name="Chang Y.J."/>
            <person name="Jeffries C.D."/>
            <person name="Land M."/>
            <person name="Hauser L."/>
            <person name="Kyrpides N.C."/>
            <person name="Goker M."/>
            <person name="Ivanova N."/>
            <person name="Klenk H.P."/>
            <person name="Woyke T."/>
        </authorList>
    </citation>
    <scope>NUCLEOTIDE SEQUENCE [LARGE SCALE GENOMIC DNA]</scope>
    <source>
        <strain evidence="2">ATCC 8093 / DSM 506 / JCM 20403 / CCM 1077 / IAM 12100 / NBRC 12443 / NCIMB 10456</strain>
    </source>
</reference>
<dbReference type="OrthoDB" id="8251894at2"/>
<evidence type="ECO:0000313" key="1">
    <source>
        <dbReference type="EMBL" id="ADH88441.1"/>
    </source>
</evidence>
<proteinExistence type="predicted"/>
<name>D7A7J3_ANCN5</name>
<dbReference type="AlphaFoldDB" id="D7A7J3"/>
<accession>D7A7J3</accession>
<dbReference type="HOGENOM" id="CLU_414415_0_0_5"/>
<sequence>MRKTFVVAFVALLVAGVGGYFGFNLLVGHLARSHVEAVLANLRANGMEAQAGEVDYDVFEGRFEMHDLAVAAPGQGSLKIASFLATGVERPSPSRVFAKHVAIQGIAFDGPLPLAPAIEASYRAPRLDIAALEMPAEVPGGGTAWQVALGFFEKVNADRIIIPESTVSTRSGAGDSCIETDVIHGAVGLERLADGRFATAGMEPSRFTIGGAPTNAGHGSLGRISAEGIDVGAMLLMLDPERRQAVDEFRTVYGAISVDGYEVVTDAGLRQSWRSLTVRDVAIRPSVIPAEELLEMGRRIQELASRDENPSPEETAELMRAMAGLYDGLNIASITFDGMEGTEPDGSKATLASLQAGPLDSGRLEKLSLERLEGTEADGKPFRVERLLIGGLRPGAMMEVAAGLTTDPRSLVGWPAPLFSMVGTVELDDAEAPTGSGEPLTVDKLAVSWTGETDALPTSLSATLRMTGPTTAVDPGNTAFALVPDQMKRVNVAMDVNARWNEAERTATLDPFYLEVSDAFAVSAKLSLNDVDDSVFSPQPDEALAGAGAVNLGSLDITVTDSGLYEQKLEEAAREQGIKPEEIRQLFAGFAELLLSQTVADRPELGPAVQAFVGFIQQPMSTLALRITPRAEPLPLMMILEALQSDDPLGIVDEVDVKVLEK</sequence>
<keyword evidence="2" id="KW-1185">Reference proteome</keyword>
<dbReference type="Proteomes" id="UP000006633">
    <property type="component" value="Chromosome"/>
</dbReference>
<dbReference type="EMBL" id="CP002026">
    <property type="protein sequence ID" value="ADH88441.1"/>
    <property type="molecule type" value="Genomic_DNA"/>
</dbReference>
<dbReference type="eggNOG" id="ENOG5031AIN">
    <property type="taxonomic scope" value="Bacteria"/>
</dbReference>
<evidence type="ECO:0000313" key="2">
    <source>
        <dbReference type="Proteomes" id="UP000006633"/>
    </source>
</evidence>
<gene>
    <name evidence="1" type="ordered locus">Snov_1121</name>
</gene>
<dbReference type="RefSeq" id="WP_013165946.1">
    <property type="nucleotide sequence ID" value="NC_014217.1"/>
</dbReference>
<dbReference type="KEGG" id="sno:Snov_1121"/>
<protein>
    <submittedName>
        <fullName evidence="1">Uncharacterized protein</fullName>
    </submittedName>
</protein>
<organism evidence="1 2">
    <name type="scientific">Ancylobacter novellus (strain ATCC 8093 / DSM 506 / JCM 20403 / CCM 1077 / IAM 12100 / NBRC 12443 / NCIMB 10456)</name>
    <name type="common">Starkeya novella</name>
    <dbReference type="NCBI Taxonomy" id="639283"/>
    <lineage>
        <taxon>Bacteria</taxon>
        <taxon>Pseudomonadati</taxon>
        <taxon>Pseudomonadota</taxon>
        <taxon>Alphaproteobacteria</taxon>
        <taxon>Hyphomicrobiales</taxon>
        <taxon>Xanthobacteraceae</taxon>
        <taxon>Ancylobacter</taxon>
    </lineage>
</organism>